<proteinExistence type="predicted"/>
<dbReference type="InterPro" id="IPR016155">
    <property type="entry name" value="Mopterin_synth/thiamin_S_b"/>
</dbReference>
<evidence type="ECO:0008006" key="3">
    <source>
        <dbReference type="Google" id="ProtNLM"/>
    </source>
</evidence>
<protein>
    <recommendedName>
        <fullName evidence="3">Molybdopterin synthase sulfur carrier subunit</fullName>
    </recommendedName>
</protein>
<dbReference type="SUPFAM" id="SSF54285">
    <property type="entry name" value="MoaD/ThiS"/>
    <property type="match status" value="1"/>
</dbReference>
<evidence type="ECO:0000313" key="2">
    <source>
        <dbReference type="Proteomes" id="UP000600865"/>
    </source>
</evidence>
<evidence type="ECO:0000313" key="1">
    <source>
        <dbReference type="EMBL" id="GGX62747.1"/>
    </source>
</evidence>
<dbReference type="EMBL" id="BMYV01000001">
    <property type="protein sequence ID" value="GGX62747.1"/>
    <property type="molecule type" value="Genomic_DNA"/>
</dbReference>
<dbReference type="Gene3D" id="3.10.20.30">
    <property type="match status" value="1"/>
</dbReference>
<accession>A0A918KJ25</accession>
<comment type="caution">
    <text evidence="1">The sequence shown here is derived from an EMBL/GenBank/DDBJ whole genome shotgun (WGS) entry which is preliminary data.</text>
</comment>
<dbReference type="RefSeq" id="WP_189582400.1">
    <property type="nucleotide sequence ID" value="NZ_BMYV01000001.1"/>
</dbReference>
<dbReference type="InterPro" id="IPR012675">
    <property type="entry name" value="Beta-grasp_dom_sf"/>
</dbReference>
<name>A0A918KJ25_9PROT</name>
<gene>
    <name evidence="1" type="ORF">GCM10011309_10900</name>
</gene>
<reference evidence="1 2" key="1">
    <citation type="journal article" date="2014" name="Int. J. Syst. Evol. Microbiol.">
        <title>Complete genome sequence of Corynebacterium casei LMG S-19264T (=DSM 44701T), isolated from a smear-ripened cheese.</title>
        <authorList>
            <consortium name="US DOE Joint Genome Institute (JGI-PGF)"/>
            <person name="Walter F."/>
            <person name="Albersmeier A."/>
            <person name="Kalinowski J."/>
            <person name="Ruckert C."/>
        </authorList>
    </citation>
    <scope>NUCLEOTIDE SEQUENCE [LARGE SCALE GENOMIC DNA]</scope>
    <source>
        <strain evidence="1 2">KCTC 23968</strain>
    </source>
</reference>
<organism evidence="1 2">
    <name type="scientific">Litorimonas cladophorae</name>
    <dbReference type="NCBI Taxonomy" id="1220491"/>
    <lineage>
        <taxon>Bacteria</taxon>
        <taxon>Pseudomonadati</taxon>
        <taxon>Pseudomonadota</taxon>
        <taxon>Alphaproteobacteria</taxon>
        <taxon>Maricaulales</taxon>
        <taxon>Robiginitomaculaceae</taxon>
    </lineage>
</organism>
<keyword evidence="2" id="KW-1185">Reference proteome</keyword>
<sequence>MAVILFFGRFSDLAERIEVELPPSVTDKATLTAYLSETVEGFAAIAALPDTRISVNMMVSMNEAAVGNGDEIAYMSALSGG</sequence>
<dbReference type="Proteomes" id="UP000600865">
    <property type="component" value="Unassembled WGS sequence"/>
</dbReference>
<dbReference type="AlphaFoldDB" id="A0A918KJ25"/>